<feature type="active site" description="Proton donor/acceptor" evidence="10">
    <location>
        <position position="282"/>
    </location>
</feature>
<feature type="binding site" evidence="12">
    <location>
        <position position="224"/>
    </location>
    <ligand>
        <name>Zn(2+)</name>
        <dbReference type="ChEBI" id="CHEBI:29105"/>
    </ligand>
</feature>
<dbReference type="RefSeq" id="WP_036620384.1">
    <property type="nucleotide sequence ID" value="NZ_BGML01000010.1"/>
</dbReference>
<evidence type="ECO:0000313" key="15">
    <source>
        <dbReference type="EMBL" id="MUG22154.1"/>
    </source>
</evidence>
<dbReference type="InterPro" id="IPR003764">
    <property type="entry name" value="GlcNAc_6-P_deAcase"/>
</dbReference>
<comment type="pathway">
    <text evidence="8">Amino-sugar metabolism; N-acetylneuraminate degradation; D-fructose 6-phosphate from N-acetylneuraminate: step 4/5.</text>
</comment>
<feature type="binding site" evidence="11">
    <location>
        <position position="235"/>
    </location>
    <ligand>
        <name>substrate</name>
    </ligand>
</feature>
<feature type="domain" description="Amidohydrolase-related" evidence="13">
    <location>
        <begin position="58"/>
        <end position="389"/>
    </location>
</feature>
<dbReference type="AlphaFoldDB" id="A0A090ZLT7"/>
<organism evidence="14 16">
    <name type="scientific">Paenibacillus macerans</name>
    <name type="common">Bacillus macerans</name>
    <dbReference type="NCBI Taxonomy" id="44252"/>
    <lineage>
        <taxon>Bacteria</taxon>
        <taxon>Bacillati</taxon>
        <taxon>Bacillota</taxon>
        <taxon>Bacilli</taxon>
        <taxon>Bacillales</taxon>
        <taxon>Paenibacillaceae</taxon>
        <taxon>Paenibacillus</taxon>
    </lineage>
</organism>
<evidence type="ECO:0000313" key="17">
    <source>
        <dbReference type="Proteomes" id="UP000442469"/>
    </source>
</evidence>
<comment type="catalytic activity">
    <reaction evidence="7">
        <text>N-acetyl-D-glucosamine 6-phosphate + H2O = D-glucosamine 6-phosphate + acetate</text>
        <dbReference type="Rhea" id="RHEA:22936"/>
        <dbReference type="ChEBI" id="CHEBI:15377"/>
        <dbReference type="ChEBI" id="CHEBI:30089"/>
        <dbReference type="ChEBI" id="CHEBI:57513"/>
        <dbReference type="ChEBI" id="CHEBI:58725"/>
        <dbReference type="EC" id="3.5.1.25"/>
    </reaction>
</comment>
<dbReference type="SUPFAM" id="SSF51338">
    <property type="entry name" value="Composite domain of metallo-dependent hydrolases"/>
    <property type="match status" value="1"/>
</dbReference>
<comment type="cofactor">
    <cofactor evidence="12">
        <name>a divalent metal cation</name>
        <dbReference type="ChEBI" id="CHEBI:60240"/>
    </cofactor>
    <text evidence="12">Binds 1 divalent metal cation per subunit.</text>
</comment>
<evidence type="ECO:0000256" key="1">
    <source>
        <dbReference type="ARBA" id="ARBA00010716"/>
    </source>
</evidence>
<dbReference type="HOGENOM" id="CLU_032482_2_1_9"/>
<accession>A0A090ZLT7</accession>
<feature type="binding site" evidence="11">
    <location>
        <position position="148"/>
    </location>
    <ligand>
        <name>substrate</name>
    </ligand>
</feature>
<dbReference type="PANTHER" id="PTHR11113">
    <property type="entry name" value="N-ACETYLGLUCOSAMINE-6-PHOSPHATE DEACETYLASE"/>
    <property type="match status" value="1"/>
</dbReference>
<dbReference type="PIRSF" id="PIRSF038994">
    <property type="entry name" value="NagA"/>
    <property type="match status" value="1"/>
</dbReference>
<dbReference type="CDD" id="cd00854">
    <property type="entry name" value="NagA"/>
    <property type="match status" value="1"/>
</dbReference>
<dbReference type="PANTHER" id="PTHR11113:SF14">
    <property type="entry name" value="N-ACETYLGLUCOSAMINE-6-PHOSPHATE DEACETYLASE"/>
    <property type="match status" value="1"/>
</dbReference>
<dbReference type="STRING" id="44252.DJ90_6140"/>
<dbReference type="Proteomes" id="UP000442469">
    <property type="component" value="Unassembled WGS sequence"/>
</dbReference>
<reference evidence="15 17" key="2">
    <citation type="submission" date="2019-11" db="EMBL/GenBank/DDBJ databases">
        <title>Draft genome sequences of five Paenibacillus species of dairy origin.</title>
        <authorList>
            <person name="Olajide A.M."/>
            <person name="Chen S."/>
            <person name="Lapointe G."/>
        </authorList>
    </citation>
    <scope>NUCLEOTIDE SEQUENCE [LARGE SCALE GENOMIC DNA]</scope>
    <source>
        <strain evidence="15 17">3CT49</strain>
    </source>
</reference>
<feature type="binding site" evidence="11">
    <location>
        <begin position="317"/>
        <end position="319"/>
    </location>
    <ligand>
        <name>substrate</name>
    </ligand>
</feature>
<dbReference type="Pfam" id="PF01979">
    <property type="entry name" value="Amidohydro_1"/>
    <property type="match status" value="1"/>
</dbReference>
<sequence length="398" mass="42933">MSGRNFILTHAEVVTPRGIIHDGAVAVENGLIVYVGSASGAPLSLPAECETIDASGHYVLPGFIDVHVHGGMLEDFSAPSQRGFDAITKLHCSQGTTSMLATTMTMPKHVIEHVLEEVHQYMQGDMPYAQLVGVHLEGPFISPKWPGAQNPEHIVPPNREWIEAWDTRYPGLIKQVTFAPEREGSHELIRYLRKRGIVAAAGHTDATYEQMMAAYEVGLNHSVHMFNAMTPLHHRKPGTAGTILSTPGISAEIIADGIHVHPAAIRLLASVKTGSNLMLITDAMSAAGLGDGEYMLGDLPVVVKDRVCTLKDSEGTLAGSTLTMIRGFRYLVQEVGLSVERASELASGNPAKLIRIDHLTGAVETGKQADLLLVSGDLELQRVWVKGRLLNGEAEEAE</sequence>
<proteinExistence type="inferred from homology"/>
<feature type="binding site" evidence="12">
    <location>
        <position position="137"/>
    </location>
    <ligand>
        <name>Zn(2+)</name>
        <dbReference type="ChEBI" id="CHEBI:29105"/>
    </ligand>
</feature>
<dbReference type="EC" id="3.5.1.25" evidence="2"/>
<comment type="similarity">
    <text evidence="1 9">Belongs to the metallo-dependent hydrolases superfamily. NagA family.</text>
</comment>
<feature type="binding site" evidence="11">
    <location>
        <begin position="227"/>
        <end position="228"/>
    </location>
    <ligand>
        <name>substrate</name>
    </ligand>
</feature>
<dbReference type="Gene3D" id="3.20.20.140">
    <property type="entry name" value="Metal-dependent hydrolases"/>
    <property type="match status" value="1"/>
</dbReference>
<dbReference type="Proteomes" id="UP000029278">
    <property type="component" value="Unassembled WGS sequence"/>
</dbReference>
<dbReference type="GeneID" id="77011879"/>
<dbReference type="InterPro" id="IPR006680">
    <property type="entry name" value="Amidohydro-rel"/>
</dbReference>
<evidence type="ECO:0000313" key="16">
    <source>
        <dbReference type="Proteomes" id="UP000029278"/>
    </source>
</evidence>
<dbReference type="NCBIfam" id="TIGR00221">
    <property type="entry name" value="nagA"/>
    <property type="match status" value="1"/>
</dbReference>
<dbReference type="InterPro" id="IPR011059">
    <property type="entry name" value="Metal-dep_hydrolase_composite"/>
</dbReference>
<dbReference type="SUPFAM" id="SSF51556">
    <property type="entry name" value="Metallo-dependent hydrolases"/>
    <property type="match status" value="1"/>
</dbReference>
<evidence type="ECO:0000256" key="5">
    <source>
        <dbReference type="ARBA" id="ARBA00022801"/>
    </source>
</evidence>
<evidence type="ECO:0000256" key="3">
    <source>
        <dbReference type="ARBA" id="ARBA00018029"/>
    </source>
</evidence>
<dbReference type="GO" id="GO:0046872">
    <property type="term" value="F:metal ion binding"/>
    <property type="evidence" value="ECO:0007669"/>
    <property type="project" value="UniProtKB-KW"/>
</dbReference>
<evidence type="ECO:0000256" key="4">
    <source>
        <dbReference type="ARBA" id="ARBA00022723"/>
    </source>
</evidence>
<keyword evidence="6 9" id="KW-0119">Carbohydrate metabolism</keyword>
<dbReference type="FunFam" id="3.20.20.140:FF:000004">
    <property type="entry name" value="N-acetylglucosamine-6-phosphate deacetylase"/>
    <property type="match status" value="1"/>
</dbReference>
<evidence type="ECO:0000313" key="14">
    <source>
        <dbReference type="EMBL" id="KFN11393.1"/>
    </source>
</evidence>
<evidence type="ECO:0000256" key="6">
    <source>
        <dbReference type="ARBA" id="ARBA00023277"/>
    </source>
</evidence>
<gene>
    <name evidence="14" type="primary">nagA</name>
    <name evidence="14" type="ORF">DJ90_6140</name>
    <name evidence="15" type="ORF">GNQ08_06890</name>
</gene>
<evidence type="ECO:0000256" key="11">
    <source>
        <dbReference type="PIRSR" id="PIRSR038994-2"/>
    </source>
</evidence>
<comment type="caution">
    <text evidence="14">The sequence shown here is derived from an EMBL/GenBank/DDBJ whole genome shotgun (WGS) entry which is preliminary data.</text>
</comment>
<dbReference type="Gene3D" id="2.30.40.10">
    <property type="entry name" value="Urease, subunit C, domain 1"/>
    <property type="match status" value="1"/>
</dbReference>
<dbReference type="PATRIC" id="fig|44252.3.peg.668"/>
<evidence type="ECO:0000256" key="10">
    <source>
        <dbReference type="PIRSR" id="PIRSR038994-1"/>
    </source>
</evidence>
<evidence type="ECO:0000256" key="12">
    <source>
        <dbReference type="PIRSR" id="PIRSR038994-3"/>
    </source>
</evidence>
<keyword evidence="5 9" id="KW-0378">Hydrolase</keyword>
<dbReference type="GO" id="GO:0006046">
    <property type="term" value="P:N-acetylglucosamine catabolic process"/>
    <property type="evidence" value="ECO:0007669"/>
    <property type="project" value="TreeGrafter"/>
</dbReference>
<evidence type="ECO:0000259" key="13">
    <source>
        <dbReference type="Pfam" id="PF01979"/>
    </source>
</evidence>
<feature type="binding site" evidence="12">
    <location>
        <position position="203"/>
    </location>
    <ligand>
        <name>Zn(2+)</name>
        <dbReference type="ChEBI" id="CHEBI:29105"/>
    </ligand>
</feature>
<feature type="binding site" evidence="11">
    <location>
        <position position="259"/>
    </location>
    <ligand>
        <name>substrate</name>
    </ligand>
</feature>
<evidence type="ECO:0000256" key="9">
    <source>
        <dbReference type="PIRNR" id="PIRNR038994"/>
    </source>
</evidence>
<keyword evidence="4 12" id="KW-0479">Metal-binding</keyword>
<dbReference type="EMBL" id="WNZZ01000003">
    <property type="protein sequence ID" value="MUG22154.1"/>
    <property type="molecule type" value="Genomic_DNA"/>
</dbReference>
<dbReference type="InterPro" id="IPR032466">
    <property type="entry name" value="Metal_Hydrolase"/>
</dbReference>
<reference evidence="14 16" key="1">
    <citation type="submission" date="2014-04" db="EMBL/GenBank/DDBJ databases">
        <authorList>
            <person name="Bishop-Lilly K.A."/>
            <person name="Broomall S.M."/>
            <person name="Chain P.S."/>
            <person name="Chertkov O."/>
            <person name="Coyne S.R."/>
            <person name="Daligault H.E."/>
            <person name="Davenport K.W."/>
            <person name="Erkkila T."/>
            <person name="Frey K.G."/>
            <person name="Gibbons H.S."/>
            <person name="Gu W."/>
            <person name="Jaissle J."/>
            <person name="Johnson S.L."/>
            <person name="Koroleva G.I."/>
            <person name="Ladner J.T."/>
            <person name="Lo C.-C."/>
            <person name="Minogue T.D."/>
            <person name="Munk C."/>
            <person name="Palacios G.F."/>
            <person name="Redden C.L."/>
            <person name="Rosenzweig C.N."/>
            <person name="Scholz M.B."/>
            <person name="Teshima H."/>
            <person name="Xu Y."/>
        </authorList>
    </citation>
    <scope>NUCLEOTIDE SEQUENCE [LARGE SCALE GENOMIC DNA]</scope>
    <source>
        <strain evidence="14 16">8244</strain>
    </source>
</reference>
<keyword evidence="16" id="KW-1185">Reference proteome</keyword>
<evidence type="ECO:0000256" key="8">
    <source>
        <dbReference type="ARBA" id="ARBA00060590"/>
    </source>
</evidence>
<dbReference type="OrthoDB" id="9776488at2"/>
<evidence type="ECO:0000256" key="7">
    <source>
        <dbReference type="ARBA" id="ARBA00047647"/>
    </source>
</evidence>
<dbReference type="GO" id="GO:0008448">
    <property type="term" value="F:N-acetylglucosamine-6-phosphate deacetylase activity"/>
    <property type="evidence" value="ECO:0007669"/>
    <property type="project" value="UniProtKB-EC"/>
</dbReference>
<evidence type="ECO:0000256" key="2">
    <source>
        <dbReference type="ARBA" id="ARBA00011899"/>
    </source>
</evidence>
<name>A0A090ZLT7_PAEMA</name>
<dbReference type="EMBL" id="JMQA01000010">
    <property type="protein sequence ID" value="KFN11393.1"/>
    <property type="molecule type" value="Genomic_DNA"/>
</dbReference>
<protein>
    <recommendedName>
        <fullName evidence="3">N-acetylglucosamine-6-phosphate deacetylase</fullName>
        <ecNumber evidence="2">3.5.1.25</ecNumber>
    </recommendedName>
</protein>